<dbReference type="GO" id="GO:0008236">
    <property type="term" value="F:serine-type peptidase activity"/>
    <property type="evidence" value="ECO:0007669"/>
    <property type="project" value="UniProtKB-KW"/>
</dbReference>
<dbReference type="Pfam" id="PF03572">
    <property type="entry name" value="Peptidase_S41"/>
    <property type="match status" value="1"/>
</dbReference>
<dbReference type="SMART" id="SM00228">
    <property type="entry name" value="PDZ"/>
    <property type="match status" value="1"/>
</dbReference>
<dbReference type="EMBL" id="DWVZ01000052">
    <property type="protein sequence ID" value="HJC62793.1"/>
    <property type="molecule type" value="Genomic_DNA"/>
</dbReference>
<dbReference type="PANTHER" id="PTHR32060:SF30">
    <property type="entry name" value="CARBOXY-TERMINAL PROCESSING PROTEASE CTPA"/>
    <property type="match status" value="1"/>
</dbReference>
<dbReference type="InterPro" id="IPR029045">
    <property type="entry name" value="ClpP/crotonase-like_dom_sf"/>
</dbReference>
<dbReference type="Pfam" id="PF17820">
    <property type="entry name" value="PDZ_6"/>
    <property type="match status" value="1"/>
</dbReference>
<evidence type="ECO:0000256" key="5">
    <source>
        <dbReference type="RuleBase" id="RU004404"/>
    </source>
</evidence>
<sequence length="399" mass="43438">MDRKKFFRGFLLGAVCALLAAGAGLGIWSRAAAQERNEGAVTDQFVEKAKLIESIVKEKYTGETDDQLMEDTMYKGLMASLGDPYSAYYTKDEMEEVTKETSGSYKGIGVVMQQDAETGTIKAVRCYENAPGAKAGLLPEDEILEVNGESVSGMELSEVVDKVTSSEDEVAHLTVAREGEAEYLEFDIPLEEVNIPVVEHEMLEDHIGYIALYEFSDQIESQYREAFEDLEAQGMERLIIDVRDNPGGVLDGVCALLEDILPEGLIVYTEDKNGERVEYECEGETPLTIPLAVLVNGNSASASEVFAGAVQDYGIGTIVGTTTFGKGIVQSLIPLSDGSAVKTTTAKYYTPKGRCIHGTGIEPDVEVELAEGLEQKTTLPHEEDNQLQTAIQVVKEAEQ</sequence>
<dbReference type="GO" id="GO:0007165">
    <property type="term" value="P:signal transduction"/>
    <property type="evidence" value="ECO:0007669"/>
    <property type="project" value="TreeGrafter"/>
</dbReference>
<dbReference type="GO" id="GO:0006508">
    <property type="term" value="P:proteolysis"/>
    <property type="evidence" value="ECO:0007669"/>
    <property type="project" value="UniProtKB-KW"/>
</dbReference>
<dbReference type="Gene3D" id="3.90.226.10">
    <property type="entry name" value="2-enoyl-CoA Hydratase, Chain A, domain 1"/>
    <property type="match status" value="1"/>
</dbReference>
<organism evidence="7 8">
    <name type="scientific">Candidatus Blautia merdavium</name>
    <dbReference type="NCBI Taxonomy" id="2838494"/>
    <lineage>
        <taxon>Bacteria</taxon>
        <taxon>Bacillati</taxon>
        <taxon>Bacillota</taxon>
        <taxon>Clostridia</taxon>
        <taxon>Lachnospirales</taxon>
        <taxon>Lachnospiraceae</taxon>
        <taxon>Blautia</taxon>
    </lineage>
</organism>
<dbReference type="Gene3D" id="3.30.750.44">
    <property type="match status" value="1"/>
</dbReference>
<dbReference type="SMART" id="SM00245">
    <property type="entry name" value="TSPc"/>
    <property type="match status" value="1"/>
</dbReference>
<dbReference type="PANTHER" id="PTHR32060">
    <property type="entry name" value="TAIL-SPECIFIC PROTEASE"/>
    <property type="match status" value="1"/>
</dbReference>
<keyword evidence="3 5" id="KW-0378">Hydrolase</keyword>
<dbReference type="GO" id="GO:0004175">
    <property type="term" value="F:endopeptidase activity"/>
    <property type="evidence" value="ECO:0007669"/>
    <property type="project" value="TreeGrafter"/>
</dbReference>
<dbReference type="InterPro" id="IPR001478">
    <property type="entry name" value="PDZ"/>
</dbReference>
<dbReference type="InterPro" id="IPR036034">
    <property type="entry name" value="PDZ_sf"/>
</dbReference>
<evidence type="ECO:0000256" key="1">
    <source>
        <dbReference type="ARBA" id="ARBA00009179"/>
    </source>
</evidence>
<evidence type="ECO:0000256" key="2">
    <source>
        <dbReference type="ARBA" id="ARBA00022670"/>
    </source>
</evidence>
<protein>
    <submittedName>
        <fullName evidence="7">S41 family peptidase</fullName>
    </submittedName>
</protein>
<evidence type="ECO:0000256" key="4">
    <source>
        <dbReference type="ARBA" id="ARBA00022825"/>
    </source>
</evidence>
<dbReference type="InterPro" id="IPR041489">
    <property type="entry name" value="PDZ_6"/>
</dbReference>
<dbReference type="Gene3D" id="2.30.42.10">
    <property type="match status" value="1"/>
</dbReference>
<dbReference type="AlphaFoldDB" id="A0A9D2PKM8"/>
<comment type="similarity">
    <text evidence="1 5">Belongs to the peptidase S41A family.</text>
</comment>
<dbReference type="Proteomes" id="UP000823886">
    <property type="component" value="Unassembled WGS sequence"/>
</dbReference>
<dbReference type="NCBIfam" id="TIGR00225">
    <property type="entry name" value="prc"/>
    <property type="match status" value="1"/>
</dbReference>
<evidence type="ECO:0000313" key="7">
    <source>
        <dbReference type="EMBL" id="HJC62793.1"/>
    </source>
</evidence>
<reference evidence="7" key="2">
    <citation type="submission" date="2021-04" db="EMBL/GenBank/DDBJ databases">
        <authorList>
            <person name="Gilroy R."/>
        </authorList>
    </citation>
    <scope>NUCLEOTIDE SEQUENCE</scope>
    <source>
        <strain evidence="7">ChiBcec2-3848</strain>
    </source>
</reference>
<evidence type="ECO:0000259" key="6">
    <source>
        <dbReference type="PROSITE" id="PS50106"/>
    </source>
</evidence>
<dbReference type="SUPFAM" id="SSF50156">
    <property type="entry name" value="PDZ domain-like"/>
    <property type="match status" value="1"/>
</dbReference>
<keyword evidence="4 5" id="KW-0720">Serine protease</keyword>
<accession>A0A9D2PKM8</accession>
<dbReference type="InterPro" id="IPR004447">
    <property type="entry name" value="Peptidase_S41A"/>
</dbReference>
<evidence type="ECO:0000256" key="3">
    <source>
        <dbReference type="ARBA" id="ARBA00022801"/>
    </source>
</evidence>
<dbReference type="CDD" id="cd07560">
    <property type="entry name" value="Peptidase_S41_CPP"/>
    <property type="match status" value="1"/>
</dbReference>
<dbReference type="SUPFAM" id="SSF52096">
    <property type="entry name" value="ClpP/crotonase"/>
    <property type="match status" value="1"/>
</dbReference>
<feature type="domain" description="PDZ" evidence="6">
    <location>
        <begin position="94"/>
        <end position="178"/>
    </location>
</feature>
<gene>
    <name evidence="7" type="ORF">H9753_04120</name>
</gene>
<name>A0A9D2PKM8_9FIRM</name>
<reference evidence="7" key="1">
    <citation type="journal article" date="2021" name="PeerJ">
        <title>Extensive microbial diversity within the chicken gut microbiome revealed by metagenomics and culture.</title>
        <authorList>
            <person name="Gilroy R."/>
            <person name="Ravi A."/>
            <person name="Getino M."/>
            <person name="Pursley I."/>
            <person name="Horton D.L."/>
            <person name="Alikhan N.F."/>
            <person name="Baker D."/>
            <person name="Gharbi K."/>
            <person name="Hall N."/>
            <person name="Watson M."/>
            <person name="Adriaenssens E.M."/>
            <person name="Foster-Nyarko E."/>
            <person name="Jarju S."/>
            <person name="Secka A."/>
            <person name="Antonio M."/>
            <person name="Oren A."/>
            <person name="Chaudhuri R.R."/>
            <person name="La Ragione R."/>
            <person name="Hildebrand F."/>
            <person name="Pallen M.J."/>
        </authorList>
    </citation>
    <scope>NUCLEOTIDE SEQUENCE</scope>
    <source>
        <strain evidence="7">ChiBcec2-3848</strain>
    </source>
</reference>
<proteinExistence type="inferred from homology"/>
<comment type="caution">
    <text evidence="7">The sequence shown here is derived from an EMBL/GenBank/DDBJ whole genome shotgun (WGS) entry which is preliminary data.</text>
</comment>
<keyword evidence="2 5" id="KW-0645">Protease</keyword>
<dbReference type="GO" id="GO:0030288">
    <property type="term" value="C:outer membrane-bounded periplasmic space"/>
    <property type="evidence" value="ECO:0007669"/>
    <property type="project" value="TreeGrafter"/>
</dbReference>
<dbReference type="PROSITE" id="PS50106">
    <property type="entry name" value="PDZ"/>
    <property type="match status" value="1"/>
</dbReference>
<evidence type="ECO:0000313" key="8">
    <source>
        <dbReference type="Proteomes" id="UP000823886"/>
    </source>
</evidence>
<dbReference type="InterPro" id="IPR005151">
    <property type="entry name" value="Tail-specific_protease"/>
</dbReference>